<accession>A0A6L2MSJ8</accession>
<dbReference type="EMBL" id="BKCJ010007338">
    <property type="protein sequence ID" value="GEU76750.1"/>
    <property type="molecule type" value="Genomic_DNA"/>
</dbReference>
<protein>
    <submittedName>
        <fullName evidence="2">Uncharacterized protein</fullName>
    </submittedName>
</protein>
<dbReference type="AlphaFoldDB" id="A0A6L2MSJ8"/>
<feature type="transmembrane region" description="Helical" evidence="1">
    <location>
        <begin position="149"/>
        <end position="170"/>
    </location>
</feature>
<keyword evidence="1" id="KW-0812">Transmembrane</keyword>
<reference evidence="2" key="1">
    <citation type="journal article" date="2019" name="Sci. Rep.">
        <title>Draft genome of Tanacetum cinerariifolium, the natural source of mosquito coil.</title>
        <authorList>
            <person name="Yamashiro T."/>
            <person name="Shiraishi A."/>
            <person name="Satake H."/>
            <person name="Nakayama K."/>
        </authorList>
    </citation>
    <scope>NUCLEOTIDE SEQUENCE</scope>
</reference>
<proteinExistence type="predicted"/>
<keyword evidence="1" id="KW-1133">Transmembrane helix</keyword>
<keyword evidence="1" id="KW-0472">Membrane</keyword>
<name>A0A6L2MSJ8_TANCI</name>
<evidence type="ECO:0000256" key="1">
    <source>
        <dbReference type="SAM" id="Phobius"/>
    </source>
</evidence>
<gene>
    <name evidence="2" type="ORF">Tci_048728</name>
</gene>
<organism evidence="2">
    <name type="scientific">Tanacetum cinerariifolium</name>
    <name type="common">Dalmatian daisy</name>
    <name type="synonym">Chrysanthemum cinerariifolium</name>
    <dbReference type="NCBI Taxonomy" id="118510"/>
    <lineage>
        <taxon>Eukaryota</taxon>
        <taxon>Viridiplantae</taxon>
        <taxon>Streptophyta</taxon>
        <taxon>Embryophyta</taxon>
        <taxon>Tracheophyta</taxon>
        <taxon>Spermatophyta</taxon>
        <taxon>Magnoliopsida</taxon>
        <taxon>eudicotyledons</taxon>
        <taxon>Gunneridae</taxon>
        <taxon>Pentapetalae</taxon>
        <taxon>asterids</taxon>
        <taxon>campanulids</taxon>
        <taxon>Asterales</taxon>
        <taxon>Asteraceae</taxon>
        <taxon>Asteroideae</taxon>
        <taxon>Anthemideae</taxon>
        <taxon>Anthemidinae</taxon>
        <taxon>Tanacetum</taxon>
    </lineage>
</organism>
<evidence type="ECO:0000313" key="2">
    <source>
        <dbReference type="EMBL" id="GEU76750.1"/>
    </source>
</evidence>
<sequence>MTRVMTNLILKECMEKAQAESSLTKPKIDNNARIKLSKEHLKELRINAYSGSEEEDVVDHIVKFLKYSVQLKLKFPMWTPIDYACMFFLSRLPVLHEMVDNEGNAKITTWSELADPYSYTFYRFQYDVSWFWDTATSMEKIDNVGKVSVIWNLMCVIVMLTLELGLVYLFETTVMGTMDLDEVTCLNWKIRRIFSFFSQETTKTYTPYQEDSIRRIQDHLQKCHDMSSNRRTENGSSNGIPAIKSMLDVLGRDTKKLKENVHTIQVGCGLYGGIHLYKEFSLNKEVKGVEEVKYGEFGRSFPNNGGNRARPLQSNFVDNDAQSVRTCSSETNKLHREFEKYNHLYDANECNEDAFVCYDDVHEPLTGRKGKTKIAARNDCNGGDSIYGRDERGVVK</sequence>
<comment type="caution">
    <text evidence="2">The sequence shown here is derived from an EMBL/GenBank/DDBJ whole genome shotgun (WGS) entry which is preliminary data.</text>
</comment>